<organism evidence="1 2">
    <name type="scientific">Tribolium castaneum</name>
    <name type="common">Red flour beetle</name>
    <dbReference type="NCBI Taxonomy" id="7070"/>
    <lineage>
        <taxon>Eukaryota</taxon>
        <taxon>Metazoa</taxon>
        <taxon>Ecdysozoa</taxon>
        <taxon>Arthropoda</taxon>
        <taxon>Hexapoda</taxon>
        <taxon>Insecta</taxon>
        <taxon>Pterygota</taxon>
        <taxon>Neoptera</taxon>
        <taxon>Endopterygota</taxon>
        <taxon>Coleoptera</taxon>
        <taxon>Polyphaga</taxon>
        <taxon>Cucujiformia</taxon>
        <taxon>Tenebrionidae</taxon>
        <taxon>Tenebrionidae incertae sedis</taxon>
        <taxon>Tribolium</taxon>
    </lineage>
</organism>
<accession>D2A018</accession>
<protein>
    <submittedName>
        <fullName evidence="1">Uncharacterized protein</fullName>
    </submittedName>
</protein>
<gene>
    <name evidence="1" type="primary">GLEAN_08144</name>
    <name evidence="1" type="ORF">TcasGA2_TC008144</name>
</gene>
<evidence type="ECO:0000313" key="1">
    <source>
        <dbReference type="EMBL" id="EFA02456.1"/>
    </source>
</evidence>
<dbReference type="EMBL" id="KQ971338">
    <property type="protein sequence ID" value="EFA02456.1"/>
    <property type="molecule type" value="Genomic_DNA"/>
</dbReference>
<sequence>MQGNRSDTDTDFVKYVNFIQESNYYDLEVKTIFVVRRDVMMVDGKEQESTYAIRVHRPV</sequence>
<reference evidence="1 2" key="2">
    <citation type="journal article" date="2010" name="Nucleic Acids Res.">
        <title>BeetleBase in 2010: revisions to provide comprehensive genomic information for Tribolium castaneum.</title>
        <authorList>
            <person name="Kim H.S."/>
            <person name="Murphy T."/>
            <person name="Xia J."/>
            <person name="Caragea D."/>
            <person name="Park Y."/>
            <person name="Beeman R.W."/>
            <person name="Lorenzen M.D."/>
            <person name="Butcher S."/>
            <person name="Manak J.R."/>
            <person name="Brown S.J."/>
        </authorList>
    </citation>
    <scope>GENOME REANNOTATION</scope>
    <source>
        <strain evidence="1 2">Georgia GA2</strain>
    </source>
</reference>
<dbReference type="Proteomes" id="UP000007266">
    <property type="component" value="Linkage group 4"/>
</dbReference>
<proteinExistence type="predicted"/>
<name>D2A018_TRICA</name>
<keyword evidence="2" id="KW-1185">Reference proteome</keyword>
<dbReference type="InParanoid" id="D2A018"/>
<dbReference type="HOGENOM" id="CLU_2963819_0_0_1"/>
<dbReference type="AlphaFoldDB" id="D2A018"/>
<evidence type="ECO:0000313" key="2">
    <source>
        <dbReference type="Proteomes" id="UP000007266"/>
    </source>
</evidence>
<reference evidence="1 2" key="1">
    <citation type="journal article" date="2008" name="Nature">
        <title>The genome of the model beetle and pest Tribolium castaneum.</title>
        <authorList>
            <consortium name="Tribolium Genome Sequencing Consortium"/>
            <person name="Richards S."/>
            <person name="Gibbs R.A."/>
            <person name="Weinstock G.M."/>
            <person name="Brown S.J."/>
            <person name="Denell R."/>
            <person name="Beeman R.W."/>
            <person name="Gibbs R."/>
            <person name="Beeman R.W."/>
            <person name="Brown S.J."/>
            <person name="Bucher G."/>
            <person name="Friedrich M."/>
            <person name="Grimmelikhuijzen C.J."/>
            <person name="Klingler M."/>
            <person name="Lorenzen M."/>
            <person name="Richards S."/>
            <person name="Roth S."/>
            <person name="Schroder R."/>
            <person name="Tautz D."/>
            <person name="Zdobnov E.M."/>
            <person name="Muzny D."/>
            <person name="Gibbs R.A."/>
            <person name="Weinstock G.M."/>
            <person name="Attaway T."/>
            <person name="Bell S."/>
            <person name="Buhay C.J."/>
            <person name="Chandrabose M.N."/>
            <person name="Chavez D."/>
            <person name="Clerk-Blankenburg K.P."/>
            <person name="Cree A."/>
            <person name="Dao M."/>
            <person name="Davis C."/>
            <person name="Chacko J."/>
            <person name="Dinh H."/>
            <person name="Dugan-Rocha S."/>
            <person name="Fowler G."/>
            <person name="Garner T.T."/>
            <person name="Garnes J."/>
            <person name="Gnirke A."/>
            <person name="Hawes A."/>
            <person name="Hernandez J."/>
            <person name="Hines S."/>
            <person name="Holder M."/>
            <person name="Hume J."/>
            <person name="Jhangiani S.N."/>
            <person name="Joshi V."/>
            <person name="Khan Z.M."/>
            <person name="Jackson L."/>
            <person name="Kovar C."/>
            <person name="Kowis A."/>
            <person name="Lee S."/>
            <person name="Lewis L.R."/>
            <person name="Margolis J."/>
            <person name="Morgan M."/>
            <person name="Nazareth L.V."/>
            <person name="Nguyen N."/>
            <person name="Okwuonu G."/>
            <person name="Parker D."/>
            <person name="Richards S."/>
            <person name="Ruiz S.J."/>
            <person name="Santibanez J."/>
            <person name="Savard J."/>
            <person name="Scherer S.E."/>
            <person name="Schneider B."/>
            <person name="Sodergren E."/>
            <person name="Tautz D."/>
            <person name="Vattahil S."/>
            <person name="Villasana D."/>
            <person name="White C.S."/>
            <person name="Wright R."/>
            <person name="Park Y."/>
            <person name="Beeman R.W."/>
            <person name="Lord J."/>
            <person name="Oppert B."/>
            <person name="Lorenzen M."/>
            <person name="Brown S."/>
            <person name="Wang L."/>
            <person name="Savard J."/>
            <person name="Tautz D."/>
            <person name="Richards S."/>
            <person name="Weinstock G."/>
            <person name="Gibbs R.A."/>
            <person name="Liu Y."/>
            <person name="Worley K."/>
            <person name="Weinstock G."/>
            <person name="Elsik C.G."/>
            <person name="Reese J.T."/>
            <person name="Elhaik E."/>
            <person name="Landan G."/>
            <person name="Graur D."/>
            <person name="Arensburger P."/>
            <person name="Atkinson P."/>
            <person name="Beeman R.W."/>
            <person name="Beidler J."/>
            <person name="Brown S.J."/>
            <person name="Demuth J.P."/>
            <person name="Drury D.W."/>
            <person name="Du Y.Z."/>
            <person name="Fujiwara H."/>
            <person name="Lorenzen M."/>
            <person name="Maselli V."/>
            <person name="Osanai M."/>
            <person name="Park Y."/>
            <person name="Robertson H.M."/>
            <person name="Tu Z."/>
            <person name="Wang J.J."/>
            <person name="Wang S."/>
            <person name="Richards S."/>
            <person name="Song H."/>
            <person name="Zhang L."/>
            <person name="Sodergren E."/>
            <person name="Werner D."/>
            <person name="Stanke M."/>
            <person name="Morgenstern B."/>
            <person name="Solovyev V."/>
            <person name="Kosarev P."/>
            <person name="Brown G."/>
            <person name="Chen H.C."/>
            <person name="Ermolaeva O."/>
            <person name="Hlavina W."/>
            <person name="Kapustin Y."/>
            <person name="Kiryutin B."/>
            <person name="Kitts P."/>
            <person name="Maglott D."/>
            <person name="Pruitt K."/>
            <person name="Sapojnikov V."/>
            <person name="Souvorov A."/>
            <person name="Mackey A.J."/>
            <person name="Waterhouse R.M."/>
            <person name="Wyder S."/>
            <person name="Zdobnov E.M."/>
            <person name="Zdobnov E.M."/>
            <person name="Wyder S."/>
            <person name="Kriventseva E.V."/>
            <person name="Kadowaki T."/>
            <person name="Bork P."/>
            <person name="Aranda M."/>
            <person name="Bao R."/>
            <person name="Beermann A."/>
            <person name="Berns N."/>
            <person name="Bolognesi R."/>
            <person name="Bonneton F."/>
            <person name="Bopp D."/>
            <person name="Brown S.J."/>
            <person name="Bucher G."/>
            <person name="Butts T."/>
            <person name="Chaumot A."/>
            <person name="Denell R.E."/>
            <person name="Ferrier D.E."/>
            <person name="Friedrich M."/>
            <person name="Gordon C.M."/>
            <person name="Jindra M."/>
            <person name="Klingler M."/>
            <person name="Lan Q."/>
            <person name="Lattorff H.M."/>
            <person name="Laudet V."/>
            <person name="von Levetsow C."/>
            <person name="Liu Z."/>
            <person name="Lutz R."/>
            <person name="Lynch J.A."/>
            <person name="da Fonseca R.N."/>
            <person name="Posnien N."/>
            <person name="Reuter R."/>
            <person name="Roth S."/>
            <person name="Savard J."/>
            <person name="Schinko J.B."/>
            <person name="Schmitt C."/>
            <person name="Schoppmeier M."/>
            <person name="Schroder R."/>
            <person name="Shippy T.D."/>
            <person name="Simonnet F."/>
            <person name="Marques-Souza H."/>
            <person name="Tautz D."/>
            <person name="Tomoyasu Y."/>
            <person name="Trauner J."/>
            <person name="Van der Zee M."/>
            <person name="Vervoort M."/>
            <person name="Wittkopp N."/>
            <person name="Wimmer E.A."/>
            <person name="Yang X."/>
            <person name="Jones A.K."/>
            <person name="Sattelle D.B."/>
            <person name="Ebert P.R."/>
            <person name="Nelson D."/>
            <person name="Scott J.G."/>
            <person name="Beeman R.W."/>
            <person name="Muthukrishnan S."/>
            <person name="Kramer K.J."/>
            <person name="Arakane Y."/>
            <person name="Beeman R.W."/>
            <person name="Zhu Q."/>
            <person name="Hogenkamp D."/>
            <person name="Dixit R."/>
            <person name="Oppert B."/>
            <person name="Jiang H."/>
            <person name="Zou Z."/>
            <person name="Marshall J."/>
            <person name="Elpidina E."/>
            <person name="Vinokurov K."/>
            <person name="Oppert C."/>
            <person name="Zou Z."/>
            <person name="Evans J."/>
            <person name="Lu Z."/>
            <person name="Zhao P."/>
            <person name="Sumathipala N."/>
            <person name="Altincicek B."/>
            <person name="Vilcinskas A."/>
            <person name="Williams M."/>
            <person name="Hultmark D."/>
            <person name="Hetru C."/>
            <person name="Jiang H."/>
            <person name="Grimmelikhuijzen C.J."/>
            <person name="Hauser F."/>
            <person name="Cazzamali G."/>
            <person name="Williamson M."/>
            <person name="Park Y."/>
            <person name="Li B."/>
            <person name="Tanaka Y."/>
            <person name="Predel R."/>
            <person name="Neupert S."/>
            <person name="Schachtner J."/>
            <person name="Verleyen P."/>
            <person name="Raible F."/>
            <person name="Bork P."/>
            <person name="Friedrich M."/>
            <person name="Walden K.K."/>
            <person name="Robertson H.M."/>
            <person name="Angeli S."/>
            <person name="Foret S."/>
            <person name="Bucher G."/>
            <person name="Schuetz S."/>
            <person name="Maleszka R."/>
            <person name="Wimmer E.A."/>
            <person name="Beeman R.W."/>
            <person name="Lorenzen M."/>
            <person name="Tomoyasu Y."/>
            <person name="Miller S.C."/>
            <person name="Grossmann D."/>
            <person name="Bucher G."/>
        </authorList>
    </citation>
    <scope>NUCLEOTIDE SEQUENCE [LARGE SCALE GENOMIC DNA]</scope>
    <source>
        <strain evidence="1 2">Georgia GA2</strain>
    </source>
</reference>